<dbReference type="Pfam" id="PF07690">
    <property type="entry name" value="MFS_1"/>
    <property type="match status" value="1"/>
</dbReference>
<feature type="transmembrane region" description="Helical" evidence="5">
    <location>
        <begin position="150"/>
        <end position="170"/>
    </location>
</feature>
<reference evidence="7 8" key="1">
    <citation type="submission" date="2020-05" db="EMBL/GenBank/DDBJ databases">
        <title>Genomic Encyclopedia of Type Strains, Phase III (KMG-III): the genomes of soil and plant-associated and newly described type strains.</title>
        <authorList>
            <person name="Whitman W."/>
        </authorList>
    </citation>
    <scope>NUCLEOTIDE SEQUENCE [LARGE SCALE GENOMIC DNA]</scope>
    <source>
        <strain evidence="7 8">KCTC 19046</strain>
    </source>
</reference>
<gene>
    <name evidence="7" type="ORF">HDG69_001418</name>
</gene>
<dbReference type="PANTHER" id="PTHR23514:SF13">
    <property type="entry name" value="INNER MEMBRANE PROTEIN YBJJ"/>
    <property type="match status" value="1"/>
</dbReference>
<evidence type="ECO:0000259" key="6">
    <source>
        <dbReference type="PROSITE" id="PS50850"/>
    </source>
</evidence>
<evidence type="ECO:0000256" key="4">
    <source>
        <dbReference type="ARBA" id="ARBA00023136"/>
    </source>
</evidence>
<feature type="transmembrane region" description="Helical" evidence="5">
    <location>
        <begin position="261"/>
        <end position="280"/>
    </location>
</feature>
<evidence type="ECO:0000313" key="8">
    <source>
        <dbReference type="Proteomes" id="UP000757540"/>
    </source>
</evidence>
<protein>
    <submittedName>
        <fullName evidence="7">Fucose permease</fullName>
    </submittedName>
</protein>
<evidence type="ECO:0000256" key="2">
    <source>
        <dbReference type="ARBA" id="ARBA00022692"/>
    </source>
</evidence>
<feature type="domain" description="Major facilitator superfamily (MFS) profile" evidence="6">
    <location>
        <begin position="16"/>
        <end position="403"/>
    </location>
</feature>
<organism evidence="7 8">
    <name type="scientific">Isoptericola halotolerans</name>
    <dbReference type="NCBI Taxonomy" id="300560"/>
    <lineage>
        <taxon>Bacteria</taxon>
        <taxon>Bacillati</taxon>
        <taxon>Actinomycetota</taxon>
        <taxon>Actinomycetes</taxon>
        <taxon>Micrococcales</taxon>
        <taxon>Promicromonosporaceae</taxon>
        <taxon>Isoptericola</taxon>
    </lineage>
</organism>
<dbReference type="InterPro" id="IPR051788">
    <property type="entry name" value="MFS_Transporter"/>
</dbReference>
<feature type="transmembrane region" description="Helical" evidence="5">
    <location>
        <begin position="176"/>
        <end position="200"/>
    </location>
</feature>
<feature type="transmembrane region" description="Helical" evidence="5">
    <location>
        <begin position="350"/>
        <end position="371"/>
    </location>
</feature>
<feature type="transmembrane region" description="Helical" evidence="5">
    <location>
        <begin position="228"/>
        <end position="249"/>
    </location>
</feature>
<dbReference type="InterPro" id="IPR036259">
    <property type="entry name" value="MFS_trans_sf"/>
</dbReference>
<dbReference type="EMBL" id="JABEZU010000001">
    <property type="protein sequence ID" value="NOV96865.1"/>
    <property type="molecule type" value="Genomic_DNA"/>
</dbReference>
<feature type="transmembrane region" description="Helical" evidence="5">
    <location>
        <begin position="377"/>
        <end position="395"/>
    </location>
</feature>
<name>A0ABX2A1Y7_9MICO</name>
<dbReference type="PANTHER" id="PTHR23514">
    <property type="entry name" value="BYPASS OF STOP CODON PROTEIN 6"/>
    <property type="match status" value="1"/>
</dbReference>
<proteinExistence type="predicted"/>
<keyword evidence="4 5" id="KW-0472">Membrane</keyword>
<dbReference type="RefSeq" id="WP_171782986.1">
    <property type="nucleotide sequence ID" value="NZ_BAAAML010000002.1"/>
</dbReference>
<dbReference type="InterPro" id="IPR011701">
    <property type="entry name" value="MFS"/>
</dbReference>
<dbReference type="SUPFAM" id="SSF103473">
    <property type="entry name" value="MFS general substrate transporter"/>
    <property type="match status" value="1"/>
</dbReference>
<comment type="caution">
    <text evidence="7">The sequence shown here is derived from an EMBL/GenBank/DDBJ whole genome shotgun (WGS) entry which is preliminary data.</text>
</comment>
<sequence length="408" mass="40510">MPSPDAVPGGARARATVEAARWSLLVQFALFGVLGTSWMSRLPSIRTELGLSAGQLGSLLVVGGAGTLVAVLVTGGIVARFGSRTTLVAATTGNVVGFGLLAAATSTGNVALFAVGACLNGMSGALTNIPINICAAGVERAVGRAVLPHFHAAFSIGAALGALVAAAFAWSGLHVAVQLASVVAVVTVVRALLIVPATALGDGSAPASRTPRSGIRAALGAWREPRTLLIGLVLLAASLSEGSAGTWLSLAVVDGFAAREAVGAVAYGTFVTSMTVVRLAGTGLIDRWGRVVVLRASGAAALVGLLLFGLGPSLVLAWVGIVLWGCGAALANPVAISAASDDPLHAAPRVAVATSFTTVAMLAAPPLLGLLADQVGVRSALLVLCGAVVLSLSVAGQVRPPQESRTAL</sequence>
<feature type="transmembrane region" description="Helical" evidence="5">
    <location>
        <begin position="316"/>
        <end position="338"/>
    </location>
</feature>
<dbReference type="Proteomes" id="UP000757540">
    <property type="component" value="Unassembled WGS sequence"/>
</dbReference>
<dbReference type="Gene3D" id="1.20.1250.20">
    <property type="entry name" value="MFS general substrate transporter like domains"/>
    <property type="match status" value="2"/>
</dbReference>
<feature type="transmembrane region" description="Helical" evidence="5">
    <location>
        <begin position="22"/>
        <end position="39"/>
    </location>
</feature>
<dbReference type="InterPro" id="IPR020846">
    <property type="entry name" value="MFS_dom"/>
</dbReference>
<keyword evidence="3 5" id="KW-1133">Transmembrane helix</keyword>
<evidence type="ECO:0000313" key="7">
    <source>
        <dbReference type="EMBL" id="NOV96865.1"/>
    </source>
</evidence>
<accession>A0ABX2A1Y7</accession>
<feature type="transmembrane region" description="Helical" evidence="5">
    <location>
        <begin position="292"/>
        <end position="310"/>
    </location>
</feature>
<evidence type="ECO:0000256" key="5">
    <source>
        <dbReference type="SAM" id="Phobius"/>
    </source>
</evidence>
<keyword evidence="2 5" id="KW-0812">Transmembrane</keyword>
<comment type="subcellular location">
    <subcellularLocation>
        <location evidence="1">Cell membrane</location>
        <topology evidence="1">Multi-pass membrane protein</topology>
    </subcellularLocation>
</comment>
<evidence type="ECO:0000256" key="3">
    <source>
        <dbReference type="ARBA" id="ARBA00022989"/>
    </source>
</evidence>
<dbReference type="PROSITE" id="PS50850">
    <property type="entry name" value="MFS"/>
    <property type="match status" value="1"/>
</dbReference>
<evidence type="ECO:0000256" key="1">
    <source>
        <dbReference type="ARBA" id="ARBA00004651"/>
    </source>
</evidence>
<keyword evidence="8" id="KW-1185">Reference proteome</keyword>
<feature type="transmembrane region" description="Helical" evidence="5">
    <location>
        <begin position="59"/>
        <end position="79"/>
    </location>
</feature>